<feature type="transmembrane region" description="Helical" evidence="5">
    <location>
        <begin position="77"/>
        <end position="96"/>
    </location>
</feature>
<name>A0A7C2ULE1_9CREN</name>
<proteinExistence type="predicted"/>
<dbReference type="CDD" id="cd17321">
    <property type="entry name" value="MFS_MMR_MDR_like"/>
    <property type="match status" value="1"/>
</dbReference>
<dbReference type="EMBL" id="DSFE01000076">
    <property type="protein sequence ID" value="HEU97890.1"/>
    <property type="molecule type" value="Genomic_DNA"/>
</dbReference>
<comment type="caution">
    <text evidence="7">The sequence shown here is derived from an EMBL/GenBank/DDBJ whole genome shotgun (WGS) entry which is preliminary data.</text>
</comment>
<dbReference type="SUPFAM" id="SSF103473">
    <property type="entry name" value="MFS general substrate transporter"/>
    <property type="match status" value="1"/>
</dbReference>
<reference evidence="7" key="1">
    <citation type="journal article" date="2020" name="mSystems">
        <title>Genome- and Community-Level Interaction Insights into Carbon Utilization and Element Cycling Functions of Hydrothermarchaeota in Hydrothermal Sediment.</title>
        <authorList>
            <person name="Zhou Z."/>
            <person name="Liu Y."/>
            <person name="Xu W."/>
            <person name="Pan J."/>
            <person name="Luo Z.H."/>
            <person name="Li M."/>
        </authorList>
    </citation>
    <scope>NUCLEOTIDE SEQUENCE [LARGE SCALE GENOMIC DNA]</scope>
    <source>
        <strain evidence="7">SpSt-1259</strain>
    </source>
</reference>
<dbReference type="InterPro" id="IPR036259">
    <property type="entry name" value="MFS_trans_sf"/>
</dbReference>
<feature type="transmembrane region" description="Helical" evidence="5">
    <location>
        <begin position="200"/>
        <end position="221"/>
    </location>
</feature>
<sequence length="482" mass="52089">MEAERKKILTVLSVTTLASFLAGFNARLAVVGLPTIAGDIGADIWSMVWIIQGFMLGSTIFQLIIGRLSDLYGRVRIFLLGIAVFVTGALISGLSLNPKMLIVARIIQGTGGAILMSLSITILTDNIPPSRLATWLGVNQVAWRVGALLGLTLSGFIIDLLGWQWIFLIQVPIGIGVLIWTKGRLKETYVPKESKEMDVLGFVTFTLSLTLLLIGLTMLGYGYRDMSISMLAGSFVSLILFAVAELRAKNPALDLRLFKIWQFTGGIISQLLYAIGFGASLTLLAIYMQSVLGYSPSTTGVLLVPYELSFMIFGLVGGRLADKFGYAPITVVGLSFSSLALLTLSIFSTIHSIVASELILGLGTGLFVSPNTSSVMTSVPPERRGVASSVRNVSFNVGFVLSLNIAILTMTQFLPYEVASHLIVLGGYSQGSTALNIELEELGSAIRHSFLIQAILMALAIPFSLSRLKIPYSNRRKERRGH</sequence>
<dbReference type="InterPro" id="IPR020846">
    <property type="entry name" value="MFS_dom"/>
</dbReference>
<feature type="transmembrane region" description="Helical" evidence="5">
    <location>
        <begin position="300"/>
        <end position="317"/>
    </location>
</feature>
<feature type="transmembrane region" description="Helical" evidence="5">
    <location>
        <begin position="267"/>
        <end position="288"/>
    </location>
</feature>
<feature type="transmembrane region" description="Helical" evidence="5">
    <location>
        <begin position="44"/>
        <end position="65"/>
    </location>
</feature>
<evidence type="ECO:0000256" key="4">
    <source>
        <dbReference type="ARBA" id="ARBA00023136"/>
    </source>
</evidence>
<dbReference type="GO" id="GO:0005886">
    <property type="term" value="C:plasma membrane"/>
    <property type="evidence" value="ECO:0007669"/>
    <property type="project" value="TreeGrafter"/>
</dbReference>
<feature type="transmembrane region" description="Helical" evidence="5">
    <location>
        <begin position="450"/>
        <end position="470"/>
    </location>
</feature>
<keyword evidence="3 5" id="KW-1133">Transmembrane helix</keyword>
<gene>
    <name evidence="7" type="ORF">ENO36_03440</name>
</gene>
<dbReference type="PRINTS" id="PR01036">
    <property type="entry name" value="TCRTETB"/>
</dbReference>
<dbReference type="PANTHER" id="PTHR23501">
    <property type="entry name" value="MAJOR FACILITATOR SUPERFAMILY"/>
    <property type="match status" value="1"/>
</dbReference>
<comment type="subcellular location">
    <subcellularLocation>
        <location evidence="1">Membrane</location>
        <topology evidence="1">Multi-pass membrane protein</topology>
    </subcellularLocation>
</comment>
<evidence type="ECO:0000256" key="3">
    <source>
        <dbReference type="ARBA" id="ARBA00022989"/>
    </source>
</evidence>
<dbReference type="Proteomes" id="UP000885664">
    <property type="component" value="Unassembled WGS sequence"/>
</dbReference>
<dbReference type="Gene3D" id="1.20.1250.20">
    <property type="entry name" value="MFS general substrate transporter like domains"/>
    <property type="match status" value="1"/>
</dbReference>
<keyword evidence="4 5" id="KW-0472">Membrane</keyword>
<feature type="domain" description="Major facilitator superfamily (MFS) profile" evidence="6">
    <location>
        <begin position="11"/>
        <end position="472"/>
    </location>
</feature>
<feature type="transmembrane region" description="Helical" evidence="5">
    <location>
        <begin position="353"/>
        <end position="372"/>
    </location>
</feature>
<dbReference type="PANTHER" id="PTHR23501:SF5">
    <property type="entry name" value="TRANSPORT PROTEIN"/>
    <property type="match status" value="1"/>
</dbReference>
<protein>
    <submittedName>
        <fullName evidence="7">MFS transporter</fullName>
    </submittedName>
</protein>
<evidence type="ECO:0000259" key="6">
    <source>
        <dbReference type="PROSITE" id="PS50850"/>
    </source>
</evidence>
<dbReference type="InterPro" id="IPR011701">
    <property type="entry name" value="MFS"/>
</dbReference>
<accession>A0A7C2ULE1</accession>
<evidence type="ECO:0000313" key="7">
    <source>
        <dbReference type="EMBL" id="HEU97890.1"/>
    </source>
</evidence>
<evidence type="ECO:0000256" key="2">
    <source>
        <dbReference type="ARBA" id="ARBA00022692"/>
    </source>
</evidence>
<keyword evidence="2 5" id="KW-0812">Transmembrane</keyword>
<evidence type="ECO:0000256" key="5">
    <source>
        <dbReference type="SAM" id="Phobius"/>
    </source>
</evidence>
<feature type="transmembrane region" description="Helical" evidence="5">
    <location>
        <begin position="135"/>
        <end position="157"/>
    </location>
</feature>
<dbReference type="Gene3D" id="1.20.1720.10">
    <property type="entry name" value="Multidrug resistance protein D"/>
    <property type="match status" value="1"/>
</dbReference>
<dbReference type="AlphaFoldDB" id="A0A7C2ULE1"/>
<dbReference type="GO" id="GO:0022857">
    <property type="term" value="F:transmembrane transporter activity"/>
    <property type="evidence" value="ECO:0007669"/>
    <property type="project" value="InterPro"/>
</dbReference>
<feature type="transmembrane region" description="Helical" evidence="5">
    <location>
        <begin position="393"/>
        <end position="414"/>
    </location>
</feature>
<feature type="transmembrane region" description="Helical" evidence="5">
    <location>
        <begin position="324"/>
        <end position="347"/>
    </location>
</feature>
<dbReference type="PROSITE" id="PS50850">
    <property type="entry name" value="MFS"/>
    <property type="match status" value="1"/>
</dbReference>
<evidence type="ECO:0000256" key="1">
    <source>
        <dbReference type="ARBA" id="ARBA00004141"/>
    </source>
</evidence>
<feature type="transmembrane region" description="Helical" evidence="5">
    <location>
        <begin position="102"/>
        <end position="123"/>
    </location>
</feature>
<feature type="transmembrane region" description="Helical" evidence="5">
    <location>
        <begin position="227"/>
        <end position="246"/>
    </location>
</feature>
<feature type="transmembrane region" description="Helical" evidence="5">
    <location>
        <begin position="163"/>
        <end position="180"/>
    </location>
</feature>
<organism evidence="7">
    <name type="scientific">Fervidicoccus fontis</name>
    <dbReference type="NCBI Taxonomy" id="683846"/>
    <lineage>
        <taxon>Archaea</taxon>
        <taxon>Thermoproteota</taxon>
        <taxon>Thermoprotei</taxon>
        <taxon>Fervidicoccales</taxon>
        <taxon>Fervidicoccaceae</taxon>
        <taxon>Fervidicoccus</taxon>
    </lineage>
</organism>
<dbReference type="Pfam" id="PF07690">
    <property type="entry name" value="MFS_1"/>
    <property type="match status" value="1"/>
</dbReference>